<feature type="compositionally biased region" description="Acidic residues" evidence="9">
    <location>
        <begin position="306"/>
        <end position="317"/>
    </location>
</feature>
<evidence type="ECO:0000256" key="8">
    <source>
        <dbReference type="RuleBase" id="RU367067"/>
    </source>
</evidence>
<evidence type="ECO:0000256" key="9">
    <source>
        <dbReference type="SAM" id="MobiDB-lite"/>
    </source>
</evidence>
<evidence type="ECO:0000256" key="4">
    <source>
        <dbReference type="ARBA" id="ARBA00022705"/>
    </source>
</evidence>
<sequence length="540" mass="60228">MDSTTDFSTLCDSLKLQLKAWEKTFAAAHGRKPGRADIKAAGDIAQKYKEYNRIRDLLTGQAQPSSPKRKGDAHTTDSQTPTKKAKTTKSFPDATPSRRHGSKEAPLATPSRHHGSQEEAQEAPLSATKIFNDSYMRSLLGPTPQKDGYVLGIFDLLPSATPSKERSILGDIAPNHATPRKQHLNDDSEDVWSGRRARFGRTPMSEGKRHFLDQFMSTPLKRKRDQEEQPTPSSKGMETPAFLRRDWRPVEPKAFGPESPKMPKKPRIFMRTISTLIQERRKENAEDERKAAEAQKAEALEHEGQAADEDHEDEEEAMRELEAEQATISSSTKNTARRLFTSQVPTQTTPQLPEMHLGADGETYPLENEEDEEQNAAAQESRTWKKRGAKRQTRRVIMRPVHARAKPQSQLETIPSEDESDATCVAETQLNDTALAKNSSDTIVQDDTPEHDGDGTDTAVEDDSDFGMDEEKRTKSYSKPSKPAAVNTNKKDAKDKDGVVKRAARKISATAHANFRALKIKNKNSKAKGAGGRGWGRNRR</sequence>
<dbReference type="Pfam" id="PF11719">
    <property type="entry name" value="Drc1-Sld2"/>
    <property type="match status" value="1"/>
</dbReference>
<feature type="compositionally biased region" description="Polar residues" evidence="9">
    <location>
        <begin position="327"/>
        <end position="351"/>
    </location>
</feature>
<gene>
    <name evidence="10" type="ORF">JOL62DRAFT_223712</name>
</gene>
<evidence type="ECO:0000313" key="10">
    <source>
        <dbReference type="EMBL" id="KAK7614506.1"/>
    </source>
</evidence>
<feature type="compositionally biased region" description="Acidic residues" evidence="9">
    <location>
        <begin position="459"/>
        <end position="468"/>
    </location>
</feature>
<dbReference type="InterPro" id="IPR040203">
    <property type="entry name" value="Sld2"/>
</dbReference>
<evidence type="ECO:0000256" key="1">
    <source>
        <dbReference type="ARBA" id="ARBA00004123"/>
    </source>
</evidence>
<feature type="compositionally biased region" description="Basic and acidic residues" evidence="9">
    <location>
        <begin position="278"/>
        <end position="305"/>
    </location>
</feature>
<feature type="region of interest" description="Disordered" evidence="9">
    <location>
        <begin position="55"/>
        <end position="125"/>
    </location>
</feature>
<reference evidence="10 11" key="1">
    <citation type="submission" date="2024-04" db="EMBL/GenBank/DDBJ databases">
        <title>Phyllosticta paracitricarpa is synonymous to the EU quarantine fungus P. citricarpa based on phylogenomic analyses.</title>
        <authorList>
            <consortium name="Lawrence Berkeley National Laboratory"/>
            <person name="Van ingen-buijs V.A."/>
            <person name="Van westerhoven A.C."/>
            <person name="Haridas S."/>
            <person name="Skiadas P."/>
            <person name="Martin F."/>
            <person name="Groenewald J.Z."/>
            <person name="Crous P.W."/>
            <person name="Seidl M.F."/>
        </authorList>
    </citation>
    <scope>NUCLEOTIDE SEQUENCE [LARGE SCALE GENOMIC DNA]</scope>
    <source>
        <strain evidence="10 11">CBS 141358</strain>
    </source>
</reference>
<evidence type="ECO:0000256" key="5">
    <source>
        <dbReference type="ARBA" id="ARBA00023242"/>
    </source>
</evidence>
<comment type="caution">
    <text evidence="10">The sequence shown here is derived from an EMBL/GenBank/DDBJ whole genome shotgun (WGS) entry which is preliminary data.</text>
</comment>
<feature type="compositionally biased region" description="Polar residues" evidence="9">
    <location>
        <begin position="426"/>
        <end position="445"/>
    </location>
</feature>
<feature type="compositionally biased region" description="Gly residues" evidence="9">
    <location>
        <begin position="529"/>
        <end position="540"/>
    </location>
</feature>
<dbReference type="CDD" id="cd22289">
    <property type="entry name" value="RecQL4_SLD2_NTD"/>
    <property type="match status" value="1"/>
</dbReference>
<protein>
    <recommendedName>
        <fullName evidence="3 8">DNA replication regulator SLD2</fullName>
    </recommendedName>
</protein>
<keyword evidence="11" id="KW-1185">Reference proteome</keyword>
<comment type="function">
    <text evidence="7 8">Has a role in the initiation of DNA replication. Required at S-phase checkpoint.</text>
</comment>
<evidence type="ECO:0000313" key="11">
    <source>
        <dbReference type="Proteomes" id="UP001367316"/>
    </source>
</evidence>
<dbReference type="Proteomes" id="UP001367316">
    <property type="component" value="Unassembled WGS sequence"/>
</dbReference>
<dbReference type="PANTHER" id="PTHR28124">
    <property type="entry name" value="DNA REPLICATION REGULATOR SLD2"/>
    <property type="match status" value="1"/>
</dbReference>
<evidence type="ECO:0000256" key="3">
    <source>
        <dbReference type="ARBA" id="ARBA00018363"/>
    </source>
</evidence>
<keyword evidence="4 8" id="KW-0235">DNA replication</keyword>
<evidence type="ECO:0000256" key="7">
    <source>
        <dbReference type="ARBA" id="ARBA00025253"/>
    </source>
</evidence>
<feature type="compositionally biased region" description="Basic and acidic residues" evidence="9">
    <location>
        <begin position="489"/>
        <end position="500"/>
    </location>
</feature>
<accession>A0ABR1NH38</accession>
<dbReference type="InterPro" id="IPR021110">
    <property type="entry name" value="DNA_rep_checkpnt_protein"/>
</dbReference>
<evidence type="ECO:0000256" key="6">
    <source>
        <dbReference type="ARBA" id="ARBA00023306"/>
    </source>
</evidence>
<comment type="subcellular location">
    <subcellularLocation>
        <location evidence="1 8">Nucleus</location>
    </subcellularLocation>
</comment>
<dbReference type="PANTHER" id="PTHR28124:SF1">
    <property type="entry name" value="DNA REPLICATION REGULATOR SLD2"/>
    <property type="match status" value="1"/>
</dbReference>
<feature type="compositionally biased region" description="Basic residues" evidence="9">
    <location>
        <begin position="384"/>
        <end position="405"/>
    </location>
</feature>
<evidence type="ECO:0000256" key="2">
    <source>
        <dbReference type="ARBA" id="ARBA00007276"/>
    </source>
</evidence>
<organism evidence="10 11">
    <name type="scientific">Phyllosticta paracitricarpa</name>
    <dbReference type="NCBI Taxonomy" id="2016321"/>
    <lineage>
        <taxon>Eukaryota</taxon>
        <taxon>Fungi</taxon>
        <taxon>Dikarya</taxon>
        <taxon>Ascomycota</taxon>
        <taxon>Pezizomycotina</taxon>
        <taxon>Dothideomycetes</taxon>
        <taxon>Dothideomycetes incertae sedis</taxon>
        <taxon>Botryosphaeriales</taxon>
        <taxon>Phyllostictaceae</taxon>
        <taxon>Phyllosticta</taxon>
    </lineage>
</organism>
<dbReference type="EMBL" id="JBBPBF010000003">
    <property type="protein sequence ID" value="KAK7614506.1"/>
    <property type="molecule type" value="Genomic_DNA"/>
</dbReference>
<name>A0ABR1NH38_9PEZI</name>
<keyword evidence="6 8" id="KW-0131">Cell cycle</keyword>
<comment type="similarity">
    <text evidence="2 8">Belongs to the SLD2 family.</text>
</comment>
<feature type="region of interest" description="Disordered" evidence="9">
    <location>
        <begin position="218"/>
        <end position="540"/>
    </location>
</feature>
<proteinExistence type="inferred from homology"/>
<dbReference type="Gene3D" id="1.10.10.1460">
    <property type="match status" value="1"/>
</dbReference>
<keyword evidence="5 8" id="KW-0539">Nucleus</keyword>